<organism evidence="2">
    <name type="scientific">marine metagenome</name>
    <dbReference type="NCBI Taxonomy" id="408172"/>
    <lineage>
        <taxon>unclassified sequences</taxon>
        <taxon>metagenomes</taxon>
        <taxon>ecological metagenomes</taxon>
    </lineage>
</organism>
<reference evidence="2" key="1">
    <citation type="submission" date="2018-05" db="EMBL/GenBank/DDBJ databases">
        <authorList>
            <person name="Lanie J.A."/>
            <person name="Ng W.-L."/>
            <person name="Kazmierczak K.M."/>
            <person name="Andrzejewski T.M."/>
            <person name="Davidsen T.M."/>
            <person name="Wayne K.J."/>
            <person name="Tettelin H."/>
            <person name="Glass J.I."/>
            <person name="Rusch D."/>
            <person name="Podicherti R."/>
            <person name="Tsui H.-C.T."/>
            <person name="Winkler M.E."/>
        </authorList>
    </citation>
    <scope>NUCLEOTIDE SEQUENCE</scope>
</reference>
<feature type="non-terminal residue" evidence="2">
    <location>
        <position position="1"/>
    </location>
</feature>
<accession>A0A383BWZ3</accession>
<evidence type="ECO:0000313" key="2">
    <source>
        <dbReference type="EMBL" id="SVE23928.1"/>
    </source>
</evidence>
<dbReference type="AlphaFoldDB" id="A0A383BWZ3"/>
<dbReference type="EMBL" id="UINC01203595">
    <property type="protein sequence ID" value="SVE23928.1"/>
    <property type="molecule type" value="Genomic_DNA"/>
</dbReference>
<feature type="domain" description="Pyrrolo-quinoline quinone repeat" evidence="1">
    <location>
        <begin position="51"/>
        <end position="200"/>
    </location>
</feature>
<feature type="non-terminal residue" evidence="2">
    <location>
        <position position="202"/>
    </location>
</feature>
<proteinExistence type="predicted"/>
<dbReference type="PANTHER" id="PTHR34512:SF30">
    <property type="entry name" value="OUTER MEMBRANE PROTEIN ASSEMBLY FACTOR BAMB"/>
    <property type="match status" value="1"/>
</dbReference>
<dbReference type="InterPro" id="IPR002372">
    <property type="entry name" value="PQQ_rpt_dom"/>
</dbReference>
<dbReference type="Pfam" id="PF13360">
    <property type="entry name" value="PQQ_2"/>
    <property type="match status" value="1"/>
</dbReference>
<evidence type="ECO:0000259" key="1">
    <source>
        <dbReference type="Pfam" id="PF13360"/>
    </source>
</evidence>
<dbReference type="Gene3D" id="2.130.10.10">
    <property type="entry name" value="YVTN repeat-like/Quinoprotein amine dehydrogenase"/>
    <property type="match status" value="1"/>
</dbReference>
<name>A0A383BWZ3_9ZZZZ</name>
<dbReference type="InterPro" id="IPR015943">
    <property type="entry name" value="WD40/YVTN_repeat-like_dom_sf"/>
</dbReference>
<dbReference type="InterPro" id="IPR011047">
    <property type="entry name" value="Quinoprotein_ADH-like_sf"/>
</dbReference>
<gene>
    <name evidence="2" type="ORF">METZ01_LOCUS476782</name>
</gene>
<sequence length="202" mass="22344">VNILKLSLLLLLVAPTLLLKADDWPTWRGANGNGLSNEKNIPENWSMEENVTWKVKLPGPGNSSPVVAKGKIFVTQAIENGKQRALLCFDRRTGDKLWERVTSFPDKEPTHKTNPFCSASPATNGKLVVVTLGSAGMIAYDFEGKEVWRRKDLGPERHLWGTASSPVPYGKTFIQYRGPGPLVFMLSLDAATGETVWKRDLP</sequence>
<dbReference type="SUPFAM" id="SSF50998">
    <property type="entry name" value="Quinoprotein alcohol dehydrogenase-like"/>
    <property type="match status" value="1"/>
</dbReference>
<dbReference type="PANTHER" id="PTHR34512">
    <property type="entry name" value="CELL SURFACE PROTEIN"/>
    <property type="match status" value="1"/>
</dbReference>
<protein>
    <recommendedName>
        <fullName evidence="1">Pyrrolo-quinoline quinone repeat domain-containing protein</fullName>
    </recommendedName>
</protein>